<dbReference type="PROSITE" id="PS51782">
    <property type="entry name" value="LYSM"/>
    <property type="match status" value="1"/>
</dbReference>
<keyword evidence="4" id="KW-1185">Reference proteome</keyword>
<keyword evidence="1" id="KW-0472">Membrane</keyword>
<dbReference type="SMART" id="SM00257">
    <property type="entry name" value="LysM"/>
    <property type="match status" value="1"/>
</dbReference>
<feature type="domain" description="LysM" evidence="2">
    <location>
        <begin position="146"/>
        <end position="190"/>
    </location>
</feature>
<evidence type="ECO:0000256" key="1">
    <source>
        <dbReference type="SAM" id="Phobius"/>
    </source>
</evidence>
<proteinExistence type="predicted"/>
<dbReference type="CDD" id="cd00118">
    <property type="entry name" value="LysM"/>
    <property type="match status" value="1"/>
</dbReference>
<feature type="transmembrane region" description="Helical" evidence="1">
    <location>
        <begin position="109"/>
        <end position="133"/>
    </location>
</feature>
<dbReference type="Gene3D" id="3.10.350.10">
    <property type="entry name" value="LysM domain"/>
    <property type="match status" value="1"/>
</dbReference>
<dbReference type="InterPro" id="IPR018392">
    <property type="entry name" value="LysM"/>
</dbReference>
<dbReference type="EMBL" id="ML769393">
    <property type="protein sequence ID" value="KAE9408014.1"/>
    <property type="molecule type" value="Genomic_DNA"/>
</dbReference>
<accession>A0A6A4IGW3</accession>
<dbReference type="AlphaFoldDB" id="A0A6A4IGW3"/>
<dbReference type="SUPFAM" id="SSF54106">
    <property type="entry name" value="LysM domain"/>
    <property type="match status" value="1"/>
</dbReference>
<dbReference type="Proteomes" id="UP000799118">
    <property type="component" value="Unassembled WGS sequence"/>
</dbReference>
<evidence type="ECO:0000259" key="2">
    <source>
        <dbReference type="PROSITE" id="PS51782"/>
    </source>
</evidence>
<reference evidence="3" key="1">
    <citation type="journal article" date="2019" name="Environ. Microbiol.">
        <title>Fungal ecological strategies reflected in gene transcription - a case study of two litter decomposers.</title>
        <authorList>
            <person name="Barbi F."/>
            <person name="Kohler A."/>
            <person name="Barry K."/>
            <person name="Baskaran P."/>
            <person name="Daum C."/>
            <person name="Fauchery L."/>
            <person name="Ihrmark K."/>
            <person name="Kuo A."/>
            <person name="LaButti K."/>
            <person name="Lipzen A."/>
            <person name="Morin E."/>
            <person name="Grigoriev I.V."/>
            <person name="Henrissat B."/>
            <person name="Lindahl B."/>
            <person name="Martin F."/>
        </authorList>
    </citation>
    <scope>NUCLEOTIDE SEQUENCE</scope>
    <source>
        <strain evidence="3">JB14</strain>
    </source>
</reference>
<organism evidence="3 4">
    <name type="scientific">Gymnopus androsaceus JB14</name>
    <dbReference type="NCBI Taxonomy" id="1447944"/>
    <lineage>
        <taxon>Eukaryota</taxon>
        <taxon>Fungi</taxon>
        <taxon>Dikarya</taxon>
        <taxon>Basidiomycota</taxon>
        <taxon>Agaricomycotina</taxon>
        <taxon>Agaricomycetes</taxon>
        <taxon>Agaricomycetidae</taxon>
        <taxon>Agaricales</taxon>
        <taxon>Marasmiineae</taxon>
        <taxon>Omphalotaceae</taxon>
        <taxon>Gymnopus</taxon>
    </lineage>
</organism>
<sequence>MSRWSQYDEDSYRLPEGMKRIGYDSDTGRYLFRDQTGSIWQGGEGAEFGEMTRGMYHPLLVSHGRRPEPDEQEAQTPLRADGYQPIATGDVSSEPLAFRHQMNASAYRTLAPFFLLVGVTVLLIWKFIFSYGWSEPQSPCPGNATTPYMVQPGEYCWEIAHTHNCTLDELELLNPDVNCDSLRPGTVVCLPLVVPAPSPSQSL</sequence>
<gene>
    <name evidence="3" type="ORF">BT96DRAFT_808863</name>
</gene>
<dbReference type="OrthoDB" id="2107166at2759"/>
<keyword evidence="1" id="KW-0812">Transmembrane</keyword>
<protein>
    <recommendedName>
        <fullName evidence="2">LysM domain-containing protein</fullName>
    </recommendedName>
</protein>
<name>A0A6A4IGW3_9AGAR</name>
<dbReference type="Pfam" id="PF01476">
    <property type="entry name" value="LysM"/>
    <property type="match status" value="1"/>
</dbReference>
<dbReference type="InterPro" id="IPR036779">
    <property type="entry name" value="LysM_dom_sf"/>
</dbReference>
<keyword evidence="1" id="KW-1133">Transmembrane helix</keyword>
<evidence type="ECO:0000313" key="4">
    <source>
        <dbReference type="Proteomes" id="UP000799118"/>
    </source>
</evidence>
<evidence type="ECO:0000313" key="3">
    <source>
        <dbReference type="EMBL" id="KAE9408014.1"/>
    </source>
</evidence>